<proteinExistence type="predicted"/>
<dbReference type="InterPro" id="IPR015053">
    <property type="entry name" value="DUF1871"/>
</dbReference>
<gene>
    <name evidence="1" type="ORF">DNF10_09615</name>
</gene>
<accession>A0A323TXM5</accession>
<dbReference type="Gene3D" id="1.10.340.20">
    <property type="entry name" value="Apc36109-like domain"/>
    <property type="match status" value="2"/>
</dbReference>
<protein>
    <submittedName>
        <fullName evidence="1">DUF1871 family protein</fullName>
    </submittedName>
</protein>
<reference evidence="1" key="1">
    <citation type="submission" date="2018-06" db="EMBL/GenBank/DDBJ databases">
        <title>Sequence of the Fusobacterium nucleatum str. 12230 genome.</title>
        <authorList>
            <person name="Navarre W."/>
        </authorList>
    </citation>
    <scope>NUCLEOTIDE SEQUENCE [LARGE SCALE GENOMIC DNA]</scope>
    <source>
        <strain evidence="1">12230</strain>
    </source>
</reference>
<dbReference type="Pfam" id="PF08958">
    <property type="entry name" value="DUF1871"/>
    <property type="match status" value="1"/>
</dbReference>
<dbReference type="AlphaFoldDB" id="A0A323TXM5"/>
<dbReference type="SUPFAM" id="SSF116922">
    <property type="entry name" value="YugE-like"/>
    <property type="match status" value="2"/>
</dbReference>
<name>A0A323TXM5_FUSNU</name>
<comment type="caution">
    <text evidence="1">The sequence shown here is derived from an EMBL/GenBank/DDBJ whole genome shotgun (WGS) entry which is preliminary data.</text>
</comment>
<sequence length="213" mass="25586">MLKNRKELIELIELIELGYDIKEIINSWDPMDLMEFCPEDEYETEIKGLRNLVVNNRNIDKKLLGQEIRKLFEYYFSNNYNSKKDIEENIASKIIEKSKKYKLSCTIPNYYDTKNIILQDEKNINIYINLYIKIQKIINLWDPLKIMNISFNNEYSYEINRIIEELLKNTTIQNLSEKINKIFKNSYNELYKIGKNEEVEIAKKILEECTNIL</sequence>
<dbReference type="InterPro" id="IPR023162">
    <property type="entry name" value="Apc36109-like_dom_sf"/>
</dbReference>
<dbReference type="EMBL" id="QKOC01000014">
    <property type="protein sequence ID" value="PZA03870.1"/>
    <property type="molecule type" value="Genomic_DNA"/>
</dbReference>
<organism evidence="1">
    <name type="scientific">Fusobacterium nucleatum</name>
    <dbReference type="NCBI Taxonomy" id="851"/>
    <lineage>
        <taxon>Bacteria</taxon>
        <taxon>Fusobacteriati</taxon>
        <taxon>Fusobacteriota</taxon>
        <taxon>Fusobacteriia</taxon>
        <taxon>Fusobacteriales</taxon>
        <taxon>Fusobacteriaceae</taxon>
        <taxon>Fusobacterium</taxon>
    </lineage>
</organism>
<evidence type="ECO:0000313" key="1">
    <source>
        <dbReference type="EMBL" id="PZA03870.1"/>
    </source>
</evidence>